<comment type="caution">
    <text evidence="1">The sequence shown here is derived from an EMBL/GenBank/DDBJ whole genome shotgun (WGS) entry which is preliminary data.</text>
</comment>
<evidence type="ECO:0000313" key="1">
    <source>
        <dbReference type="EMBL" id="KAG0008659.1"/>
    </source>
</evidence>
<dbReference type="AlphaFoldDB" id="A0A9P6MPA0"/>
<organism evidence="1 2">
    <name type="scientific">Entomortierella chlamydospora</name>
    <dbReference type="NCBI Taxonomy" id="101097"/>
    <lineage>
        <taxon>Eukaryota</taxon>
        <taxon>Fungi</taxon>
        <taxon>Fungi incertae sedis</taxon>
        <taxon>Mucoromycota</taxon>
        <taxon>Mortierellomycotina</taxon>
        <taxon>Mortierellomycetes</taxon>
        <taxon>Mortierellales</taxon>
        <taxon>Mortierellaceae</taxon>
        <taxon>Entomortierella</taxon>
    </lineage>
</organism>
<protein>
    <submittedName>
        <fullName evidence="1">Uncharacterized protein</fullName>
    </submittedName>
</protein>
<feature type="non-terminal residue" evidence="1">
    <location>
        <position position="1"/>
    </location>
</feature>
<proteinExistence type="predicted"/>
<keyword evidence="2" id="KW-1185">Reference proteome</keyword>
<dbReference type="EMBL" id="JAAAID010001834">
    <property type="protein sequence ID" value="KAG0008659.1"/>
    <property type="molecule type" value="Genomic_DNA"/>
</dbReference>
<evidence type="ECO:0000313" key="2">
    <source>
        <dbReference type="Proteomes" id="UP000703661"/>
    </source>
</evidence>
<gene>
    <name evidence="1" type="ORF">BGZ80_003199</name>
</gene>
<dbReference type="Proteomes" id="UP000703661">
    <property type="component" value="Unassembled WGS sequence"/>
</dbReference>
<accession>A0A9P6MPA0</accession>
<name>A0A9P6MPA0_9FUNG</name>
<sequence length="88" mass="9887">ECHKGTAQLWKLLQILWVRNTYHKRMTDGKVLQANHAQKTILIEALVETLTNATVCAVSFGDNVNFTKCVVGALDDDFVVLFKSYTMA</sequence>
<reference evidence="1" key="1">
    <citation type="journal article" date="2020" name="Fungal Divers.">
        <title>Resolving the Mortierellaceae phylogeny through synthesis of multi-gene phylogenetics and phylogenomics.</title>
        <authorList>
            <person name="Vandepol N."/>
            <person name="Liber J."/>
            <person name="Desiro A."/>
            <person name="Na H."/>
            <person name="Kennedy M."/>
            <person name="Barry K."/>
            <person name="Grigoriev I.V."/>
            <person name="Miller A.N."/>
            <person name="O'Donnell K."/>
            <person name="Stajich J.E."/>
            <person name="Bonito G."/>
        </authorList>
    </citation>
    <scope>NUCLEOTIDE SEQUENCE</scope>
    <source>
        <strain evidence="1">NRRL 2769</strain>
    </source>
</reference>